<dbReference type="Proteomes" id="UP000288972">
    <property type="component" value="Chromosome"/>
</dbReference>
<accession>A0AAE5X5H6</accession>
<reference evidence="1 3" key="1">
    <citation type="submission" date="2018-06" db="EMBL/GenBank/DDBJ databases">
        <title>Comparative genomics of rhizobia nodulating Arachis hypogaea in China.</title>
        <authorList>
            <person name="Li Y."/>
        </authorList>
    </citation>
    <scope>NUCLEOTIDE SEQUENCE [LARGE SCALE GENOMIC DNA]</scope>
    <source>
        <strain evidence="1 3">CCBAU 51670</strain>
    </source>
</reference>
<dbReference type="Proteomes" id="UP000290401">
    <property type="component" value="Unassembled WGS sequence"/>
</dbReference>
<keyword evidence="4" id="KW-1185">Reference proteome</keyword>
<evidence type="ECO:0000313" key="3">
    <source>
        <dbReference type="Proteomes" id="UP000288972"/>
    </source>
</evidence>
<dbReference type="KEGG" id="bgz:XH91_29550"/>
<organism evidence="1 3">
    <name type="scientific">Bradyrhizobium guangzhouense</name>
    <dbReference type="NCBI Taxonomy" id="1325095"/>
    <lineage>
        <taxon>Bacteria</taxon>
        <taxon>Pseudomonadati</taxon>
        <taxon>Pseudomonadota</taxon>
        <taxon>Alphaproteobacteria</taxon>
        <taxon>Hyphomicrobiales</taxon>
        <taxon>Nitrobacteraceae</taxon>
        <taxon>Bradyrhizobium</taxon>
    </lineage>
</organism>
<dbReference type="RefSeq" id="WP_128953847.1">
    <property type="nucleotide sequence ID" value="NZ_CP030053.1"/>
</dbReference>
<dbReference type="EMBL" id="CP030053">
    <property type="protein sequence ID" value="QAU49096.1"/>
    <property type="molecule type" value="Genomic_DNA"/>
</dbReference>
<evidence type="ECO:0000313" key="1">
    <source>
        <dbReference type="EMBL" id="QAU49096.1"/>
    </source>
</evidence>
<dbReference type="EMBL" id="RDQZ01000068">
    <property type="protein sequence ID" value="RXH03822.1"/>
    <property type="molecule type" value="Genomic_DNA"/>
</dbReference>
<dbReference type="AlphaFoldDB" id="A0AAE5X5H6"/>
<sequence length="281" mass="31517">MFEDITPEALAAEVLFLRTQTPESSIVLLEGDSDVRLFEGLLEVDISNLVNCFGKENVLLTIDLVDQSGLRGVLAIVDADFAAILETTFTSPNIVQSDFHDFEVVLFNSSALDRLLIEDGSKDKIKKLQQTTTVRAFLIHACSQLGCLRLYSQKTNANLKFKGLKYRFLGRKLEIDLDEIVKEVFDHSNKHTGLDEAKAFITNFTFAEVDLNHLVCGHDLIAALGVALQSVIGSRNAVHCSVPELESKLRLGFSREDFSKTKVYAEIRAWEQRNDPFRILH</sequence>
<evidence type="ECO:0000313" key="4">
    <source>
        <dbReference type="Proteomes" id="UP000290401"/>
    </source>
</evidence>
<name>A0AAE5X5H6_9BRAD</name>
<gene>
    <name evidence="2" type="ORF">EAS56_37805</name>
    <name evidence="1" type="ORF">XH91_29550</name>
</gene>
<evidence type="ECO:0000313" key="2">
    <source>
        <dbReference type="EMBL" id="RXH03822.1"/>
    </source>
</evidence>
<proteinExistence type="predicted"/>
<reference evidence="2 4" key="2">
    <citation type="submission" date="2018-10" db="EMBL/GenBank/DDBJ databases">
        <title>Bradyrhizobium sp. nov., effective nodules isolated from peanut in China.</title>
        <authorList>
            <person name="Li Y."/>
        </authorList>
    </citation>
    <scope>NUCLEOTIDE SEQUENCE [LARGE SCALE GENOMIC DNA]</scope>
    <source>
        <strain evidence="2 4">CCBAU 53426</strain>
    </source>
</reference>
<protein>
    <submittedName>
        <fullName evidence="2">DUF4435 domain-containing protein</fullName>
    </submittedName>
</protein>